<evidence type="ECO:0000313" key="10">
    <source>
        <dbReference type="EMBL" id="GHD32632.1"/>
    </source>
</evidence>
<dbReference type="InterPro" id="IPR004667">
    <property type="entry name" value="ADP_ATP_car_bac_type"/>
</dbReference>
<feature type="transmembrane region" description="Helical" evidence="8">
    <location>
        <begin position="179"/>
        <end position="198"/>
    </location>
</feature>
<evidence type="ECO:0000256" key="1">
    <source>
        <dbReference type="ARBA" id="ARBA00004141"/>
    </source>
</evidence>
<keyword evidence="11" id="KW-1185">Reference proteome</keyword>
<dbReference type="GO" id="GO:0005509">
    <property type="term" value="F:calcium ion binding"/>
    <property type="evidence" value="ECO:0007669"/>
    <property type="project" value="InterPro"/>
</dbReference>
<feature type="transmembrane region" description="Helical" evidence="8">
    <location>
        <begin position="237"/>
        <end position="259"/>
    </location>
</feature>
<sequence length="541" mass="59309">MHGYTQTERFLSLFTALRSGEGDSALRLCLQSFVIMFAYYLLKVIREPLILADGSAELRAYTTAAQAMLLMLIVPLFTRAYLKVRLLQEKHHLFRHTLLFFIANLSIFAIAHAAGLAIGVAFYIWLGIFAVMIPALFWAFAADLYNLKSGQRIFPLIAAAAAFGALLGSGVAGELDVRVGHHGVIIAAAVALLLPWMLSRRTEQFIPTGSRSLTLERGGQVQHPLLEGFLVVWRSRYLTLIAIFVILLNLINTNGEYILAEFVTDEAARHNAVTGDADAYITGFYSQYLFITTLLGFLIQLFLVSRIYERVGIAGALHILPILMIISYSAIALLPLLVVVRLALIAENSLNYSLQTTTRHALFLPVEREEKYVGKHIIDTFFFRLGDVLSGGFVYLASTLVGLGIVGFVSINIVLAGLLLVVSRAIGQRHSSTAAEQLNNMAPEVACAPADLYVTAGASQQMALPSDTFVDPDVGDALKYQAFATHSDRLPAWIKFDTLNRTFTFAPPPRAAGSLRIRVVARDYDGLEAELSFTVNYGAGA</sequence>
<evidence type="ECO:0000256" key="5">
    <source>
        <dbReference type="ARBA" id="ARBA00022840"/>
    </source>
</evidence>
<reference evidence="10" key="2">
    <citation type="submission" date="2020-09" db="EMBL/GenBank/DDBJ databases">
        <authorList>
            <person name="Sun Q."/>
            <person name="Kim S."/>
        </authorList>
    </citation>
    <scope>NUCLEOTIDE SEQUENCE</scope>
    <source>
        <strain evidence="10">KCTC 23430</strain>
    </source>
</reference>
<dbReference type="InterPro" id="IPR015919">
    <property type="entry name" value="Cadherin-like_sf"/>
</dbReference>
<dbReference type="GO" id="GO:0005524">
    <property type="term" value="F:ATP binding"/>
    <property type="evidence" value="ECO:0007669"/>
    <property type="project" value="UniProtKB-KW"/>
</dbReference>
<proteinExistence type="inferred from homology"/>
<keyword evidence="4 8" id="KW-0547">Nucleotide-binding</keyword>
<keyword evidence="6 8" id="KW-1133">Transmembrane helix</keyword>
<evidence type="ECO:0000256" key="8">
    <source>
        <dbReference type="RuleBase" id="RU363121"/>
    </source>
</evidence>
<accession>A0A918XHV0</accession>
<comment type="caution">
    <text evidence="10">The sequence shown here is derived from an EMBL/GenBank/DDBJ whole genome shotgun (WGS) entry which is preliminary data.</text>
</comment>
<reference evidence="10" key="1">
    <citation type="journal article" date="2014" name="Int. J. Syst. Evol. Microbiol.">
        <title>Complete genome sequence of Corynebacterium casei LMG S-19264T (=DSM 44701T), isolated from a smear-ripened cheese.</title>
        <authorList>
            <consortium name="US DOE Joint Genome Institute (JGI-PGF)"/>
            <person name="Walter F."/>
            <person name="Albersmeier A."/>
            <person name="Kalinowski J."/>
            <person name="Ruckert C."/>
        </authorList>
    </citation>
    <scope>NUCLEOTIDE SEQUENCE</scope>
    <source>
        <strain evidence="10">KCTC 23430</strain>
    </source>
</reference>
<feature type="domain" description="Dystroglycan-type cadherin-like" evidence="9">
    <location>
        <begin position="444"/>
        <end position="541"/>
    </location>
</feature>
<dbReference type="Pfam" id="PF05345">
    <property type="entry name" value="He_PIG"/>
    <property type="match status" value="1"/>
</dbReference>
<name>A0A918XHV0_9GAMM</name>
<dbReference type="PANTHER" id="PTHR43596:SF1">
    <property type="entry name" value="ADP,ATP CARRIER PROTEIN"/>
    <property type="match status" value="1"/>
</dbReference>
<evidence type="ECO:0000259" key="9">
    <source>
        <dbReference type="SMART" id="SM00736"/>
    </source>
</evidence>
<dbReference type="EMBL" id="BMYM01000001">
    <property type="protein sequence ID" value="GHD32632.1"/>
    <property type="molecule type" value="Genomic_DNA"/>
</dbReference>
<evidence type="ECO:0000313" key="11">
    <source>
        <dbReference type="Proteomes" id="UP000644693"/>
    </source>
</evidence>
<keyword evidence="7 8" id="KW-0472">Membrane</keyword>
<evidence type="ECO:0000256" key="6">
    <source>
        <dbReference type="ARBA" id="ARBA00022989"/>
    </source>
</evidence>
<evidence type="ECO:0000256" key="4">
    <source>
        <dbReference type="ARBA" id="ARBA00022741"/>
    </source>
</evidence>
<evidence type="ECO:0000256" key="7">
    <source>
        <dbReference type="ARBA" id="ARBA00023136"/>
    </source>
</evidence>
<feature type="transmembrane region" description="Helical" evidence="8">
    <location>
        <begin position="393"/>
        <end position="422"/>
    </location>
</feature>
<evidence type="ECO:0000256" key="2">
    <source>
        <dbReference type="ARBA" id="ARBA00022448"/>
    </source>
</evidence>
<keyword evidence="2 8" id="KW-0813">Transport</keyword>
<feature type="transmembrane region" description="Helical" evidence="8">
    <location>
        <begin position="25"/>
        <end position="42"/>
    </location>
</feature>
<organism evidence="10 11">
    <name type="scientific">Parahalioglobus pacificus</name>
    <dbReference type="NCBI Taxonomy" id="930806"/>
    <lineage>
        <taxon>Bacteria</taxon>
        <taxon>Pseudomonadati</taxon>
        <taxon>Pseudomonadota</taxon>
        <taxon>Gammaproteobacteria</taxon>
        <taxon>Cellvibrionales</taxon>
        <taxon>Halieaceae</taxon>
        <taxon>Parahalioglobus</taxon>
    </lineage>
</organism>
<protein>
    <recommendedName>
        <fullName evidence="8">ADP,ATP carrier protein</fullName>
    </recommendedName>
</protein>
<dbReference type="RefSeq" id="WP_189477137.1">
    <property type="nucleotide sequence ID" value="NZ_BMYM01000001.1"/>
</dbReference>
<dbReference type="InterPro" id="IPR036259">
    <property type="entry name" value="MFS_trans_sf"/>
</dbReference>
<feature type="transmembrane region" description="Helical" evidence="8">
    <location>
        <begin position="316"/>
        <end position="344"/>
    </location>
</feature>
<feature type="transmembrane region" description="Helical" evidence="8">
    <location>
        <begin position="153"/>
        <end position="173"/>
    </location>
</feature>
<dbReference type="InterPro" id="IPR013783">
    <property type="entry name" value="Ig-like_fold"/>
</dbReference>
<dbReference type="Pfam" id="PF03219">
    <property type="entry name" value="TLC"/>
    <property type="match status" value="1"/>
</dbReference>
<dbReference type="SMART" id="SM00736">
    <property type="entry name" value="CADG"/>
    <property type="match status" value="1"/>
</dbReference>
<gene>
    <name evidence="10" type="ORF">GCM10007053_17160</name>
</gene>
<comment type="similarity">
    <text evidence="8">Belongs to the ADP/ATP translocase tlc family.</text>
</comment>
<keyword evidence="3 8" id="KW-0812">Transmembrane</keyword>
<feature type="transmembrane region" description="Helical" evidence="8">
    <location>
        <begin position="94"/>
        <end position="114"/>
    </location>
</feature>
<dbReference type="InterPro" id="IPR006644">
    <property type="entry name" value="Cadg"/>
</dbReference>
<evidence type="ECO:0000256" key="3">
    <source>
        <dbReference type="ARBA" id="ARBA00022692"/>
    </source>
</evidence>
<feature type="transmembrane region" description="Helical" evidence="8">
    <location>
        <begin position="120"/>
        <end position="141"/>
    </location>
</feature>
<dbReference type="Proteomes" id="UP000644693">
    <property type="component" value="Unassembled WGS sequence"/>
</dbReference>
<keyword evidence="5 8" id="KW-0067">ATP-binding</keyword>
<dbReference type="SUPFAM" id="SSF103473">
    <property type="entry name" value="MFS general substrate transporter"/>
    <property type="match status" value="1"/>
</dbReference>
<dbReference type="Gene3D" id="2.60.40.10">
    <property type="entry name" value="Immunoglobulins"/>
    <property type="match status" value="1"/>
</dbReference>
<feature type="transmembrane region" description="Helical" evidence="8">
    <location>
        <begin position="62"/>
        <end position="82"/>
    </location>
</feature>
<dbReference type="AlphaFoldDB" id="A0A918XHV0"/>
<comment type="subcellular location">
    <subcellularLocation>
        <location evidence="1 8">Membrane</location>
        <topology evidence="1 8">Multi-pass membrane protein</topology>
    </subcellularLocation>
</comment>
<dbReference type="GO" id="GO:0016020">
    <property type="term" value="C:membrane"/>
    <property type="evidence" value="ECO:0007669"/>
    <property type="project" value="UniProtKB-SubCell"/>
</dbReference>
<dbReference type="GO" id="GO:0005471">
    <property type="term" value="F:ATP:ADP antiporter activity"/>
    <property type="evidence" value="ECO:0007669"/>
    <property type="project" value="InterPro"/>
</dbReference>
<dbReference type="PANTHER" id="PTHR43596">
    <property type="entry name" value="ADP,ATP CARRIER PROTEIN"/>
    <property type="match status" value="1"/>
</dbReference>
<feature type="transmembrane region" description="Helical" evidence="8">
    <location>
        <begin position="279"/>
        <end position="304"/>
    </location>
</feature>
<dbReference type="SUPFAM" id="SSF49313">
    <property type="entry name" value="Cadherin-like"/>
    <property type="match status" value="1"/>
</dbReference>